<dbReference type="GO" id="GO:0046983">
    <property type="term" value="F:protein dimerization activity"/>
    <property type="evidence" value="ECO:0007669"/>
    <property type="project" value="InterPro"/>
</dbReference>
<dbReference type="EMBL" id="BNJK01000002">
    <property type="protein sequence ID" value="GHO99244.1"/>
    <property type="molecule type" value="Genomic_DNA"/>
</dbReference>
<keyword evidence="1" id="KW-0808">Transferase</keyword>
<protein>
    <submittedName>
        <fullName evidence="6">Two-component sensor histidine kinase</fullName>
    </submittedName>
</protein>
<reference evidence="6" key="1">
    <citation type="submission" date="2020-10" db="EMBL/GenBank/DDBJ databases">
        <title>Taxonomic study of unclassified bacteria belonging to the class Ktedonobacteria.</title>
        <authorList>
            <person name="Yabe S."/>
            <person name="Wang C.M."/>
            <person name="Zheng Y."/>
            <person name="Sakai Y."/>
            <person name="Cavaletti L."/>
            <person name="Monciardini P."/>
            <person name="Donadio S."/>
        </authorList>
    </citation>
    <scope>NUCLEOTIDE SEQUENCE</scope>
    <source>
        <strain evidence="6">ID150040</strain>
    </source>
</reference>
<evidence type="ECO:0000313" key="6">
    <source>
        <dbReference type="EMBL" id="GHO99244.1"/>
    </source>
</evidence>
<dbReference type="GO" id="GO:0000155">
    <property type="term" value="F:phosphorelay sensor kinase activity"/>
    <property type="evidence" value="ECO:0007669"/>
    <property type="project" value="InterPro"/>
</dbReference>
<evidence type="ECO:0000256" key="1">
    <source>
        <dbReference type="ARBA" id="ARBA00022679"/>
    </source>
</evidence>
<proteinExistence type="predicted"/>
<feature type="domain" description="Signal transduction histidine kinase subgroup 3 dimerisation and phosphoacceptor" evidence="5">
    <location>
        <begin position="216"/>
        <end position="282"/>
    </location>
</feature>
<feature type="transmembrane region" description="Helical" evidence="4">
    <location>
        <begin position="64"/>
        <end position="85"/>
    </location>
</feature>
<feature type="transmembrane region" description="Helical" evidence="4">
    <location>
        <begin position="37"/>
        <end position="58"/>
    </location>
</feature>
<evidence type="ECO:0000256" key="3">
    <source>
        <dbReference type="ARBA" id="ARBA00023012"/>
    </source>
</evidence>
<keyword evidence="7" id="KW-1185">Reference proteome</keyword>
<keyword evidence="4" id="KW-0812">Transmembrane</keyword>
<keyword evidence="3" id="KW-0902">Two-component regulatory system</keyword>
<name>A0A8J3IWN7_9CHLR</name>
<keyword evidence="4" id="KW-1133">Transmembrane helix</keyword>
<dbReference type="Pfam" id="PF07730">
    <property type="entry name" value="HisKA_3"/>
    <property type="match status" value="1"/>
</dbReference>
<dbReference type="InterPro" id="IPR050482">
    <property type="entry name" value="Sensor_HK_TwoCompSys"/>
</dbReference>
<evidence type="ECO:0000259" key="5">
    <source>
        <dbReference type="Pfam" id="PF07730"/>
    </source>
</evidence>
<dbReference type="InterPro" id="IPR011712">
    <property type="entry name" value="Sig_transdc_His_kin_sub3_dim/P"/>
</dbReference>
<dbReference type="Gene3D" id="3.30.565.10">
    <property type="entry name" value="Histidine kinase-like ATPase, C-terminal domain"/>
    <property type="match status" value="1"/>
</dbReference>
<dbReference type="Proteomes" id="UP000597444">
    <property type="component" value="Unassembled WGS sequence"/>
</dbReference>
<gene>
    <name evidence="6" type="ORF">KSF_092920</name>
</gene>
<feature type="transmembrane region" description="Helical" evidence="4">
    <location>
        <begin position="97"/>
        <end position="117"/>
    </location>
</feature>
<feature type="transmembrane region" description="Helical" evidence="4">
    <location>
        <begin position="146"/>
        <end position="166"/>
    </location>
</feature>
<dbReference type="Gene3D" id="1.20.5.1930">
    <property type="match status" value="1"/>
</dbReference>
<keyword evidence="2 6" id="KW-0418">Kinase</keyword>
<dbReference type="RefSeq" id="WP_220209892.1">
    <property type="nucleotide sequence ID" value="NZ_BNJK01000002.1"/>
</dbReference>
<evidence type="ECO:0000256" key="2">
    <source>
        <dbReference type="ARBA" id="ARBA00022777"/>
    </source>
</evidence>
<sequence length="419" mass="47233">MRTRDDPLWRAKGNASREGVETNDEVMRESGVTLTLWRLYQHFWLLICLFFPLASLMSKPDAQLRLAVGSMTLLFFAVSYTWIMWPHPASQGARTRGRSLASLLLLAALGLLVSTFSLLDDPAWLWPFLGVSAMAGVLLPMRRAGIVVVSLTALPLFITIFTHRGIEGIDWWWLIALMLLVRGLGLDMIGVSRMGSAIRELHTARQTLARMKVEEERLRLARDLHDLLGQTLSVITLKSELARNLITEDPARCARELAEIEQVGRTTLREVRKTVAGYRQPQLSSELDSARQLLEAAGIEHSIEELHEELPQPLDAVLAWTVREGITNVIRHGRARRCLLNFVRERERISIEIFNDRQRAEDIAEQYTDRGNGLAGLQERVSNLGGSMEAGPLTLSGKQHFRLRVELPTQPTVLQEDGQ</sequence>
<organism evidence="6 7">
    <name type="scientific">Reticulibacter mediterranei</name>
    <dbReference type="NCBI Taxonomy" id="2778369"/>
    <lineage>
        <taxon>Bacteria</taxon>
        <taxon>Bacillati</taxon>
        <taxon>Chloroflexota</taxon>
        <taxon>Ktedonobacteria</taxon>
        <taxon>Ktedonobacterales</taxon>
        <taxon>Reticulibacteraceae</taxon>
        <taxon>Reticulibacter</taxon>
    </lineage>
</organism>
<feature type="transmembrane region" description="Helical" evidence="4">
    <location>
        <begin position="172"/>
        <end position="191"/>
    </location>
</feature>
<comment type="caution">
    <text evidence="6">The sequence shown here is derived from an EMBL/GenBank/DDBJ whole genome shotgun (WGS) entry which is preliminary data.</text>
</comment>
<dbReference type="AlphaFoldDB" id="A0A8J3IWN7"/>
<dbReference type="PANTHER" id="PTHR24421">
    <property type="entry name" value="NITRATE/NITRITE SENSOR PROTEIN NARX-RELATED"/>
    <property type="match status" value="1"/>
</dbReference>
<dbReference type="InterPro" id="IPR036890">
    <property type="entry name" value="HATPase_C_sf"/>
</dbReference>
<evidence type="ECO:0000256" key="4">
    <source>
        <dbReference type="SAM" id="Phobius"/>
    </source>
</evidence>
<dbReference type="CDD" id="cd16917">
    <property type="entry name" value="HATPase_UhpB-NarQ-NarX-like"/>
    <property type="match status" value="1"/>
</dbReference>
<evidence type="ECO:0000313" key="7">
    <source>
        <dbReference type="Proteomes" id="UP000597444"/>
    </source>
</evidence>
<dbReference type="PANTHER" id="PTHR24421:SF63">
    <property type="entry name" value="SENSOR HISTIDINE KINASE DESK"/>
    <property type="match status" value="1"/>
</dbReference>
<accession>A0A8J3IWN7</accession>
<dbReference type="GO" id="GO:0016020">
    <property type="term" value="C:membrane"/>
    <property type="evidence" value="ECO:0007669"/>
    <property type="project" value="InterPro"/>
</dbReference>
<keyword evidence="4" id="KW-0472">Membrane</keyword>